<keyword evidence="3" id="KW-1185">Reference proteome</keyword>
<dbReference type="HOGENOM" id="CLU_109297_0_0_7"/>
<keyword evidence="1" id="KW-0812">Transmembrane</keyword>
<feature type="transmembrane region" description="Helical" evidence="1">
    <location>
        <begin position="47"/>
        <end position="69"/>
    </location>
</feature>
<dbReference type="PANTHER" id="PTHR39165:SF1">
    <property type="entry name" value="DUF456 DOMAIN-CONTAINING PROTEIN"/>
    <property type="match status" value="1"/>
</dbReference>
<keyword evidence="1" id="KW-1133">Transmembrane helix</keyword>
<dbReference type="Pfam" id="PF04306">
    <property type="entry name" value="DUF456"/>
    <property type="match status" value="1"/>
</dbReference>
<dbReference type="RefSeq" id="WP_012631740.1">
    <property type="nucleotide sequence ID" value="NC_011891.1"/>
</dbReference>
<evidence type="ECO:0000256" key="1">
    <source>
        <dbReference type="SAM" id="Phobius"/>
    </source>
</evidence>
<dbReference type="InterPro" id="IPR007403">
    <property type="entry name" value="DUF456"/>
</dbReference>
<name>B8J9Y1_ANAD2</name>
<dbReference type="PANTHER" id="PTHR39165">
    <property type="entry name" value="IG HYPOTHETICAL 17883"/>
    <property type="match status" value="1"/>
</dbReference>
<evidence type="ECO:0000313" key="3">
    <source>
        <dbReference type="Proteomes" id="UP000007089"/>
    </source>
</evidence>
<dbReference type="EMBL" id="CP001359">
    <property type="protein sequence ID" value="ACL63684.1"/>
    <property type="molecule type" value="Genomic_DNA"/>
</dbReference>
<keyword evidence="1" id="KW-0472">Membrane</keyword>
<gene>
    <name evidence="2" type="ordered locus">A2cp1_0325</name>
</gene>
<feature type="transmembrane region" description="Helical" evidence="1">
    <location>
        <begin position="12"/>
        <end position="41"/>
    </location>
</feature>
<evidence type="ECO:0000313" key="2">
    <source>
        <dbReference type="EMBL" id="ACL63684.1"/>
    </source>
</evidence>
<organism evidence="2 3">
    <name type="scientific">Anaeromyxobacter dehalogenans (strain ATCC BAA-258 / DSM 21875 / 2CP-1)</name>
    <dbReference type="NCBI Taxonomy" id="455488"/>
    <lineage>
        <taxon>Bacteria</taxon>
        <taxon>Pseudomonadati</taxon>
        <taxon>Myxococcota</taxon>
        <taxon>Myxococcia</taxon>
        <taxon>Myxococcales</taxon>
        <taxon>Cystobacterineae</taxon>
        <taxon>Anaeromyxobacteraceae</taxon>
        <taxon>Anaeromyxobacter</taxon>
    </lineage>
</organism>
<protein>
    <recommendedName>
        <fullName evidence="4">DUF456 domain-containing protein</fullName>
    </recommendedName>
</protein>
<dbReference type="KEGG" id="acp:A2cp1_0325"/>
<dbReference type="AlphaFoldDB" id="B8J9Y1"/>
<dbReference type="Proteomes" id="UP000007089">
    <property type="component" value="Chromosome"/>
</dbReference>
<reference evidence="2" key="1">
    <citation type="submission" date="2009-01" db="EMBL/GenBank/DDBJ databases">
        <title>Complete sequence of Anaeromyxobacter dehalogenans 2CP-1.</title>
        <authorList>
            <consortium name="US DOE Joint Genome Institute"/>
            <person name="Lucas S."/>
            <person name="Copeland A."/>
            <person name="Lapidus A."/>
            <person name="Glavina del Rio T."/>
            <person name="Dalin E."/>
            <person name="Tice H."/>
            <person name="Bruce D."/>
            <person name="Goodwin L."/>
            <person name="Pitluck S."/>
            <person name="Saunders E."/>
            <person name="Brettin T."/>
            <person name="Detter J.C."/>
            <person name="Han C."/>
            <person name="Larimer F."/>
            <person name="Land M."/>
            <person name="Hauser L."/>
            <person name="Kyrpides N."/>
            <person name="Ovchinnikova G."/>
            <person name="Beliaev A.S."/>
            <person name="Richardson P."/>
        </authorList>
    </citation>
    <scope>NUCLEOTIDE SEQUENCE</scope>
    <source>
        <strain evidence="2">2CP-1</strain>
    </source>
</reference>
<accession>B8J9Y1</accession>
<evidence type="ECO:0008006" key="4">
    <source>
        <dbReference type="Google" id="ProtNLM"/>
    </source>
</evidence>
<feature type="transmembrane region" description="Helical" evidence="1">
    <location>
        <begin position="81"/>
        <end position="112"/>
    </location>
</feature>
<sequence>MEILLYALGAAALVAGVAGVVLPVLPGSLLLVAGAVLVAWAGDFQRVGWGTVAVAAVLSVAIWAVDWLASVLGAKAFGASGWAVAGAGVGLLVGFFLGLPGIVLGPAVGAIAFEYARNPDVKRALKAGVGAFLGFVLGSAVKVALAFAVVGAVALALIW</sequence>
<proteinExistence type="predicted"/>
<feature type="transmembrane region" description="Helical" evidence="1">
    <location>
        <begin position="132"/>
        <end position="158"/>
    </location>
</feature>